<accession>A0A914RNQ0</accession>
<reference evidence="3" key="1">
    <citation type="submission" date="2022-11" db="UniProtKB">
        <authorList>
            <consortium name="WormBaseParasite"/>
        </authorList>
    </citation>
    <scope>IDENTIFICATION</scope>
</reference>
<dbReference type="AlphaFoldDB" id="A0A914RNQ0"/>
<evidence type="ECO:0000313" key="3">
    <source>
        <dbReference type="WBParaSite" id="PEQ_0000644801-mRNA-1"/>
    </source>
</evidence>
<keyword evidence="2" id="KW-1185">Reference proteome</keyword>
<keyword evidence="1" id="KW-1133">Transmembrane helix</keyword>
<organism evidence="2 3">
    <name type="scientific">Parascaris equorum</name>
    <name type="common">Equine roundworm</name>
    <dbReference type="NCBI Taxonomy" id="6256"/>
    <lineage>
        <taxon>Eukaryota</taxon>
        <taxon>Metazoa</taxon>
        <taxon>Ecdysozoa</taxon>
        <taxon>Nematoda</taxon>
        <taxon>Chromadorea</taxon>
        <taxon>Rhabditida</taxon>
        <taxon>Spirurina</taxon>
        <taxon>Ascaridomorpha</taxon>
        <taxon>Ascaridoidea</taxon>
        <taxon>Ascarididae</taxon>
        <taxon>Parascaris</taxon>
    </lineage>
</organism>
<evidence type="ECO:0000313" key="2">
    <source>
        <dbReference type="Proteomes" id="UP000887564"/>
    </source>
</evidence>
<dbReference type="WBParaSite" id="PEQ_0000644801-mRNA-1">
    <property type="protein sequence ID" value="PEQ_0000644801-mRNA-1"/>
    <property type="gene ID" value="PEQ_0000644801"/>
</dbReference>
<proteinExistence type="predicted"/>
<keyword evidence="1" id="KW-0812">Transmembrane</keyword>
<evidence type="ECO:0000256" key="1">
    <source>
        <dbReference type="SAM" id="Phobius"/>
    </source>
</evidence>
<sequence>LVTVEVLQVAIVCAGYESSFRSVTLVKSLLYHRRHAITMHFLMNIRITFVNLLYDIIVNRVERKFASCLYFTGLLCISVNVLFYNSSLFINRVSWIPNRHYSREYGLLKLTLTDIFPENLKKLSAFDGIADVKTPWSVFSFENFLPDLKVLLSDEPFPSCFIHR</sequence>
<protein>
    <submittedName>
        <fullName evidence="3">Uncharacterized protein</fullName>
    </submittedName>
</protein>
<dbReference type="Proteomes" id="UP000887564">
    <property type="component" value="Unplaced"/>
</dbReference>
<name>A0A914RNQ0_PAREQ</name>
<feature type="transmembrane region" description="Helical" evidence="1">
    <location>
        <begin position="37"/>
        <end position="57"/>
    </location>
</feature>
<feature type="transmembrane region" description="Helical" evidence="1">
    <location>
        <begin position="69"/>
        <end position="90"/>
    </location>
</feature>
<keyword evidence="1" id="KW-0472">Membrane</keyword>